<dbReference type="PANTHER" id="PTHR12480:SF6">
    <property type="entry name" value="2-OXOGLUTARATE AND IRON-DEPENDENT OXYGENASE JMJD4"/>
    <property type="match status" value="1"/>
</dbReference>
<gene>
    <name evidence="2" type="ORF">BSAL_16875</name>
</gene>
<dbReference type="GO" id="GO:0045905">
    <property type="term" value="P:positive regulation of translational termination"/>
    <property type="evidence" value="ECO:0007669"/>
    <property type="project" value="TreeGrafter"/>
</dbReference>
<evidence type="ECO:0000313" key="2">
    <source>
        <dbReference type="EMBL" id="CUG88705.1"/>
    </source>
</evidence>
<dbReference type="VEuPathDB" id="TriTrypDB:BSAL_16875"/>
<reference evidence="3" key="1">
    <citation type="submission" date="2015-09" db="EMBL/GenBank/DDBJ databases">
        <authorList>
            <consortium name="Pathogen Informatics"/>
        </authorList>
    </citation>
    <scope>NUCLEOTIDE SEQUENCE [LARGE SCALE GENOMIC DNA]</scope>
    <source>
        <strain evidence="3">Lake Konstanz</strain>
    </source>
</reference>
<dbReference type="Pfam" id="PF02373">
    <property type="entry name" value="JmjC"/>
    <property type="match status" value="1"/>
</dbReference>
<dbReference type="SUPFAM" id="SSF51197">
    <property type="entry name" value="Clavaminate synthase-like"/>
    <property type="match status" value="1"/>
</dbReference>
<keyword evidence="3" id="KW-1185">Reference proteome</keyword>
<dbReference type="EMBL" id="CYKH01001669">
    <property type="protein sequence ID" value="CUG88705.1"/>
    <property type="molecule type" value="Genomic_DNA"/>
</dbReference>
<protein>
    <recommendedName>
        <fullName evidence="1">JmjC domain-containing protein</fullName>
    </recommendedName>
</protein>
<evidence type="ECO:0000313" key="3">
    <source>
        <dbReference type="Proteomes" id="UP000051952"/>
    </source>
</evidence>
<feature type="domain" description="JmjC" evidence="1">
    <location>
        <begin position="207"/>
        <end position="374"/>
    </location>
</feature>
<dbReference type="InterPro" id="IPR003347">
    <property type="entry name" value="JmjC_dom"/>
</dbReference>
<dbReference type="AlphaFoldDB" id="A0A0S4JI40"/>
<evidence type="ECO:0000259" key="1">
    <source>
        <dbReference type="PROSITE" id="PS51184"/>
    </source>
</evidence>
<dbReference type="GO" id="GO:0043565">
    <property type="term" value="F:sequence-specific DNA binding"/>
    <property type="evidence" value="ECO:0007669"/>
    <property type="project" value="TreeGrafter"/>
</dbReference>
<sequence>MQGTAHCADTIECAILLLDSEHGALSYRAFRELCLVPNRPALIRNVAAQFQVHPAVSTIVASIGHQRTAMIAPFEHLLTEPGLAALFGDLTQKQCSAYRCPVLEEGEDPSCQPTTECVNVTVEDVFTSWATSQARKLPFHHPDRLYLMNWHFQEEAEVALRTQCSSSSFHQKDAIYRIPEFLGFDLMHAYHLHCEHHRHLLATSAPDDASEHSISANTPPRCTPFGDGAADYRFVYIGVEGTWTPLHHDVFGTFSWSLNLSGKKLWYFLTPESQKVAETLWGPAGSAMSTPPPDIRVVANMTFDTVLQQEGELIFVPSRWYHQVHNLEGTAYPTTTTSPSDREHDAPRVVSSINHNWMSFEQIDKMVALFAEEVKSLLRMTDKETRNAFTTAEWKELVDRMLLGSGAWNVAVLQSFLAFVETLLHSLEHNATMMIDASSTQQWNDACGGHQLSSLMKTDFSTQLISEWRQTFSDAHSILEECSELVKRTDSVG</sequence>
<accession>A0A0S4JI40</accession>
<dbReference type="PROSITE" id="PS51184">
    <property type="entry name" value="JMJC"/>
    <property type="match status" value="1"/>
</dbReference>
<dbReference type="InterPro" id="IPR050910">
    <property type="entry name" value="JMJD6_ArgDemeth/LysHydrox"/>
</dbReference>
<dbReference type="SMART" id="SM00558">
    <property type="entry name" value="JmjC"/>
    <property type="match status" value="1"/>
</dbReference>
<organism evidence="2 3">
    <name type="scientific">Bodo saltans</name>
    <name type="common">Flagellated protozoan</name>
    <dbReference type="NCBI Taxonomy" id="75058"/>
    <lineage>
        <taxon>Eukaryota</taxon>
        <taxon>Discoba</taxon>
        <taxon>Euglenozoa</taxon>
        <taxon>Kinetoplastea</taxon>
        <taxon>Metakinetoplastina</taxon>
        <taxon>Eubodonida</taxon>
        <taxon>Bodonidae</taxon>
        <taxon>Bodo</taxon>
    </lineage>
</organism>
<dbReference type="Gene3D" id="2.60.120.650">
    <property type="entry name" value="Cupin"/>
    <property type="match status" value="1"/>
</dbReference>
<dbReference type="OMA" id="PALFYHQ"/>
<name>A0A0S4JI40_BODSA</name>
<dbReference type="OrthoDB" id="203487at2759"/>
<dbReference type="PANTHER" id="PTHR12480">
    <property type="entry name" value="ARGININE DEMETHYLASE AND LYSYL-HYDROXYLASE JMJD"/>
    <property type="match status" value="1"/>
</dbReference>
<dbReference type="GO" id="GO:0005634">
    <property type="term" value="C:nucleus"/>
    <property type="evidence" value="ECO:0007669"/>
    <property type="project" value="TreeGrafter"/>
</dbReference>
<proteinExistence type="predicted"/>
<dbReference type="GO" id="GO:0016706">
    <property type="term" value="F:2-oxoglutarate-dependent dioxygenase activity"/>
    <property type="evidence" value="ECO:0007669"/>
    <property type="project" value="TreeGrafter"/>
</dbReference>
<dbReference type="GO" id="GO:0005737">
    <property type="term" value="C:cytoplasm"/>
    <property type="evidence" value="ECO:0007669"/>
    <property type="project" value="TreeGrafter"/>
</dbReference>
<dbReference type="Proteomes" id="UP000051952">
    <property type="component" value="Unassembled WGS sequence"/>
</dbReference>